<dbReference type="STRING" id="1842532.A7E78_04415"/>
<reference evidence="3 4" key="1">
    <citation type="journal article" date="2017" name="Genome Announc.">
        <title>Complete Genome Sequences of Two Acetylene-Fermenting Pelobacter acetylenicus Strains.</title>
        <authorList>
            <person name="Sutton J.M."/>
            <person name="Baesman S.M."/>
            <person name="Fierst J.L."/>
            <person name="Poret-Peterson A.T."/>
            <person name="Oremland R.S."/>
            <person name="Dunlap D.S."/>
            <person name="Akob D.M."/>
        </authorList>
    </citation>
    <scope>NUCLEOTIDE SEQUENCE [LARGE SCALE GENOMIC DNA]</scope>
    <source>
        <strain evidence="3 4">SFB93</strain>
    </source>
</reference>
<gene>
    <name evidence="3" type="ORF">A7E78_04415</name>
</gene>
<feature type="transmembrane region" description="Helical" evidence="1">
    <location>
        <begin position="20"/>
        <end position="41"/>
    </location>
</feature>
<evidence type="ECO:0000259" key="2">
    <source>
        <dbReference type="Pfam" id="PF09851"/>
    </source>
</evidence>
<protein>
    <recommendedName>
        <fullName evidence="2">SHOCT domain-containing protein</fullName>
    </recommendedName>
</protein>
<dbReference type="Proteomes" id="UP000182517">
    <property type="component" value="Chromosome"/>
</dbReference>
<dbReference type="AlphaFoldDB" id="A0A1L3GMJ0"/>
<feature type="domain" description="SHOCT" evidence="2">
    <location>
        <begin position="57"/>
        <end position="82"/>
    </location>
</feature>
<dbReference type="Pfam" id="PF09851">
    <property type="entry name" value="SHOCT"/>
    <property type="match status" value="1"/>
</dbReference>
<dbReference type="KEGG" id="pef:A7E78_04415"/>
<keyword evidence="1" id="KW-0812">Transmembrane</keyword>
<sequence length="84" mass="9801">MMRFWSESWLCGPGSYFHGPLGMFVNLALWIIMIFLVVWLFQAVISKKRTSTSSSSPLEVLKHRYAAGEIDREEFERMKKELQG</sequence>
<keyword evidence="1" id="KW-1133">Transmembrane helix</keyword>
<dbReference type="EMBL" id="CP015519">
    <property type="protein sequence ID" value="APG27144.1"/>
    <property type="molecule type" value="Genomic_DNA"/>
</dbReference>
<evidence type="ECO:0000256" key="1">
    <source>
        <dbReference type="SAM" id="Phobius"/>
    </source>
</evidence>
<evidence type="ECO:0000313" key="4">
    <source>
        <dbReference type="Proteomes" id="UP000182517"/>
    </source>
</evidence>
<proteinExistence type="predicted"/>
<dbReference type="InterPro" id="IPR018649">
    <property type="entry name" value="SHOCT"/>
</dbReference>
<keyword evidence="1" id="KW-0472">Membrane</keyword>
<keyword evidence="4" id="KW-1185">Reference proteome</keyword>
<accession>A0A1L3GMJ0</accession>
<dbReference type="RefSeq" id="WP_072283106.1">
    <property type="nucleotide sequence ID" value="NZ_CP015519.1"/>
</dbReference>
<evidence type="ECO:0000313" key="3">
    <source>
        <dbReference type="EMBL" id="APG27144.1"/>
    </source>
</evidence>
<name>A0A1L3GMJ0_9BACT</name>
<organism evidence="3 4">
    <name type="scientific">Syntrophotalea acetylenivorans</name>
    <dbReference type="NCBI Taxonomy" id="1842532"/>
    <lineage>
        <taxon>Bacteria</taxon>
        <taxon>Pseudomonadati</taxon>
        <taxon>Thermodesulfobacteriota</taxon>
        <taxon>Desulfuromonadia</taxon>
        <taxon>Desulfuromonadales</taxon>
        <taxon>Syntrophotaleaceae</taxon>
        <taxon>Syntrophotalea</taxon>
    </lineage>
</organism>